<dbReference type="GO" id="GO:0106004">
    <property type="term" value="P:tRNA (guanine-N7)-methylation"/>
    <property type="evidence" value="ECO:0007669"/>
    <property type="project" value="UniProtKB-UniRule"/>
</dbReference>
<reference evidence="8" key="1">
    <citation type="submission" date="2020-02" db="EMBL/GenBank/DDBJ databases">
        <authorList>
            <person name="Palmer J.M."/>
        </authorList>
    </citation>
    <scope>NUCLEOTIDE SEQUENCE</scope>
    <source>
        <strain evidence="8">EPUS1.4</strain>
        <tissue evidence="8">Thallus</tissue>
    </source>
</reference>
<dbReference type="PANTHER" id="PTHR16288:SF0">
    <property type="entry name" value="TRNA (GUANINE-N(7)-)-METHYLTRANSFERASE NON-CATALYTIC SUBUNIT WDR4"/>
    <property type="match status" value="1"/>
</dbReference>
<accession>A0A8H7ALE5</accession>
<dbReference type="OrthoDB" id="339900at2759"/>
<comment type="caution">
    <text evidence="8">The sequence shown here is derived from an EMBL/GenBank/DDBJ whole genome shotgun (WGS) entry which is preliminary data.</text>
</comment>
<comment type="function">
    <text evidence="6">Required for the formation of N(7)-methylguanine at position 46 (m7G46) in tRNA. In the complex, it is required to stabilize and induce conformational changes of the catalytic subunit.</text>
</comment>
<keyword evidence="5 6" id="KW-0539">Nucleus</keyword>
<dbReference type="InterPro" id="IPR015943">
    <property type="entry name" value="WD40/YVTN_repeat-like_dom_sf"/>
</dbReference>
<dbReference type="HAMAP" id="MF_03056">
    <property type="entry name" value="TRM82"/>
    <property type="match status" value="1"/>
</dbReference>
<comment type="pathway">
    <text evidence="6">tRNA modification; N(7)-methylguanine-tRNA biosynthesis.</text>
</comment>
<dbReference type="InterPro" id="IPR036322">
    <property type="entry name" value="WD40_repeat_dom_sf"/>
</dbReference>
<protein>
    <recommendedName>
        <fullName evidence="10">Transfer RNA methyltransferase 82</fullName>
    </recommendedName>
</protein>
<feature type="region of interest" description="Disordered" evidence="7">
    <location>
        <begin position="203"/>
        <end position="225"/>
    </location>
</feature>
<dbReference type="UniPathway" id="UPA00989"/>
<organism evidence="8 9">
    <name type="scientific">Endocarpon pusillum</name>
    <dbReference type="NCBI Taxonomy" id="364733"/>
    <lineage>
        <taxon>Eukaryota</taxon>
        <taxon>Fungi</taxon>
        <taxon>Dikarya</taxon>
        <taxon>Ascomycota</taxon>
        <taxon>Pezizomycotina</taxon>
        <taxon>Eurotiomycetes</taxon>
        <taxon>Chaetothyriomycetidae</taxon>
        <taxon>Verrucariales</taxon>
        <taxon>Verrucariaceae</taxon>
        <taxon>Endocarpon</taxon>
    </lineage>
</organism>
<evidence type="ECO:0000313" key="9">
    <source>
        <dbReference type="Proteomes" id="UP000606974"/>
    </source>
</evidence>
<keyword evidence="2 6" id="KW-0853">WD repeat</keyword>
<evidence type="ECO:0000256" key="3">
    <source>
        <dbReference type="ARBA" id="ARBA00022694"/>
    </source>
</evidence>
<dbReference type="GO" id="GO:0005829">
    <property type="term" value="C:cytosol"/>
    <property type="evidence" value="ECO:0007669"/>
    <property type="project" value="TreeGrafter"/>
</dbReference>
<evidence type="ECO:0000256" key="7">
    <source>
        <dbReference type="SAM" id="MobiDB-lite"/>
    </source>
</evidence>
<dbReference type="Proteomes" id="UP000606974">
    <property type="component" value="Unassembled WGS sequence"/>
</dbReference>
<dbReference type="GO" id="GO:0043527">
    <property type="term" value="C:tRNA methyltransferase complex"/>
    <property type="evidence" value="ECO:0007669"/>
    <property type="project" value="TreeGrafter"/>
</dbReference>
<dbReference type="SUPFAM" id="SSF50978">
    <property type="entry name" value="WD40 repeat-like"/>
    <property type="match status" value="1"/>
</dbReference>
<comment type="similarity">
    <text evidence="6">Belongs to the WD repeat TRM82 family.</text>
</comment>
<evidence type="ECO:0000256" key="4">
    <source>
        <dbReference type="ARBA" id="ARBA00022737"/>
    </source>
</evidence>
<feature type="compositionally biased region" description="Low complexity" evidence="7">
    <location>
        <begin position="205"/>
        <end position="220"/>
    </location>
</feature>
<sequence length="572" mass="62770">MTTPACHPFQKLCCISQSGDIHLLLVATGPHILSLDLKNGGILSRWPNDAVQSAERRSLEELGNGIMDDDPPAKRRKPNLSKRQQDEQEDESRDSSTSVEFVSERAKGQRRKKKETVKAVLPNVSHIIATLDGLRVVATTAEDKCIRVFELDSSGQLTLLSERYMPKRLCAIALSKSQSTILAGDKFGDVYALPLQPSLEKATALPSKPQLQKPKPTKPSASELTVHTKGNLEALRQQKLQKGSASKKTAPTFEHRLILGHVSLLTDLVVGADPSNDSREYILTADRDEHIRVSRGIPQAHVINNYCLGHTEFVSKLCTVPELPQFLISGGGEPSLRIYDWLRGTCVAAASLEEDLKRLISNSAFNGLKSSSIRAVSCIQAMNVRGADDLGDVIMIVVAFEGIPGISTYLFHPEKCILKQDRQYIVDANVLDIVLLKESGLMLVSLDNVHSPLSTKEPTSHALAPAIRVFGPRLEQFDGKRQFGWVGYDPATGGHGTIQIGSFEDIASKLNETLQSNDVRHEIELPSATKPDALYSTLGEFLYGLENLRKKSQGDGQEQETEELAVTHPEGR</sequence>
<dbReference type="PANTHER" id="PTHR16288">
    <property type="entry name" value="WD40 REPEAT PROTEIN 4"/>
    <property type="match status" value="1"/>
</dbReference>
<dbReference type="InterPro" id="IPR028884">
    <property type="entry name" value="Trm82"/>
</dbReference>
<evidence type="ECO:0000256" key="2">
    <source>
        <dbReference type="ARBA" id="ARBA00022574"/>
    </source>
</evidence>
<keyword evidence="3 6" id="KW-0819">tRNA processing</keyword>
<proteinExistence type="inferred from homology"/>
<feature type="region of interest" description="Disordered" evidence="7">
    <location>
        <begin position="61"/>
        <end position="114"/>
    </location>
</feature>
<keyword evidence="4 6" id="KW-0677">Repeat</keyword>
<name>A0A8H7ALE5_9EURO</name>
<gene>
    <name evidence="8" type="ORF">GJ744_007924</name>
</gene>
<dbReference type="GO" id="GO:0005634">
    <property type="term" value="C:nucleus"/>
    <property type="evidence" value="ECO:0007669"/>
    <property type="project" value="UniProtKB-SubCell"/>
</dbReference>
<comment type="subcellular location">
    <subcellularLocation>
        <location evidence="1 6">Nucleus</location>
    </subcellularLocation>
</comment>
<dbReference type="EMBL" id="JAACFV010000040">
    <property type="protein sequence ID" value="KAF7509524.1"/>
    <property type="molecule type" value="Genomic_DNA"/>
</dbReference>
<evidence type="ECO:0000256" key="6">
    <source>
        <dbReference type="HAMAP-Rule" id="MF_03056"/>
    </source>
</evidence>
<dbReference type="Gene3D" id="2.130.10.10">
    <property type="entry name" value="YVTN repeat-like/Quinoprotein amine dehydrogenase"/>
    <property type="match status" value="1"/>
</dbReference>
<evidence type="ECO:0000313" key="8">
    <source>
        <dbReference type="EMBL" id="KAF7509524.1"/>
    </source>
</evidence>
<dbReference type="AlphaFoldDB" id="A0A8H7ALE5"/>
<evidence type="ECO:0000256" key="5">
    <source>
        <dbReference type="ARBA" id="ARBA00023242"/>
    </source>
</evidence>
<evidence type="ECO:0008006" key="10">
    <source>
        <dbReference type="Google" id="ProtNLM"/>
    </source>
</evidence>
<evidence type="ECO:0000256" key="1">
    <source>
        <dbReference type="ARBA" id="ARBA00004123"/>
    </source>
</evidence>
<feature type="region of interest" description="Disordered" evidence="7">
    <location>
        <begin position="550"/>
        <end position="572"/>
    </location>
</feature>
<keyword evidence="9" id="KW-1185">Reference proteome</keyword>